<reference evidence="1" key="1">
    <citation type="submission" date="2007-03" db="EMBL/GenBank/DDBJ databases">
        <authorList>
            <person name="Paulsen I."/>
        </authorList>
    </citation>
    <scope>NUCLEOTIDE SEQUENCE</scope>
    <source>
        <strain evidence="1">VEG</strain>
    </source>
</reference>
<keyword evidence="2" id="KW-1185">Reference proteome</keyword>
<dbReference type="EMBL" id="AAYL02000082">
    <property type="protein sequence ID" value="ESS34058.1"/>
    <property type="molecule type" value="Genomic_DNA"/>
</dbReference>
<sequence length="116" mass="13126">MAWCISCKDPRHPGDPAADSLPWRKNRGAGSRNTLAVRSWLNNRIEPSPPVSVKLPRCFERSATTVFRGYYCSCCKMFCVQYLRGNCIGFARCHSVPANGNIHVAPLFRPTGKRWR</sequence>
<dbReference type="VEuPathDB" id="ToxoDB:TGVEG_440300"/>
<evidence type="ECO:0000313" key="2">
    <source>
        <dbReference type="Proteomes" id="UP000002226"/>
    </source>
</evidence>
<accession>V4ZFW5</accession>
<comment type="caution">
    <text evidence="1">The sequence shown here is derived from an EMBL/GenBank/DDBJ whole genome shotgun (WGS) entry which is preliminary data.</text>
</comment>
<evidence type="ECO:0000313" key="1">
    <source>
        <dbReference type="EMBL" id="ESS34058.1"/>
    </source>
</evidence>
<organism evidence="1 2">
    <name type="scientific">Toxoplasma gondii (strain ATCC 50861 / VEG)</name>
    <dbReference type="NCBI Taxonomy" id="432359"/>
    <lineage>
        <taxon>Eukaryota</taxon>
        <taxon>Sar</taxon>
        <taxon>Alveolata</taxon>
        <taxon>Apicomplexa</taxon>
        <taxon>Conoidasida</taxon>
        <taxon>Coccidia</taxon>
        <taxon>Eucoccidiorida</taxon>
        <taxon>Eimeriorina</taxon>
        <taxon>Sarcocystidae</taxon>
        <taxon>Toxoplasma</taxon>
    </lineage>
</organism>
<name>V4ZFW5_TOXGV</name>
<dbReference type="Proteomes" id="UP000002226">
    <property type="component" value="Unassembled WGS sequence"/>
</dbReference>
<gene>
    <name evidence="1" type="ORF">TGVEG_440300</name>
</gene>
<dbReference type="AlphaFoldDB" id="V4ZFW5"/>
<proteinExistence type="predicted"/>
<protein>
    <submittedName>
        <fullName evidence="1">Uncharacterized protein</fullName>
    </submittedName>
</protein>